<keyword evidence="1" id="KW-0732">Signal</keyword>
<dbReference type="EMBL" id="JACGWS010000011">
    <property type="protein sequence ID" value="MBC8756449.1"/>
    <property type="molecule type" value="Genomic_DNA"/>
</dbReference>
<organism evidence="2 3">
    <name type="scientific">Kordia aestuariivivens</name>
    <dbReference type="NCBI Taxonomy" id="2759037"/>
    <lineage>
        <taxon>Bacteria</taxon>
        <taxon>Pseudomonadati</taxon>
        <taxon>Bacteroidota</taxon>
        <taxon>Flavobacteriia</taxon>
        <taxon>Flavobacteriales</taxon>
        <taxon>Flavobacteriaceae</taxon>
        <taxon>Kordia</taxon>
    </lineage>
</organism>
<sequence>MKTMTLVVLLLSFSVGIAQEQDTPLEIVNKRMRLYNEHNFEAFIKLYKEDVKIYTYPDKLLGTGTENIASIFEPKFTSKSIKVEIISQMTNGNHVINHEIVTENGKKTKYI</sequence>
<protein>
    <recommendedName>
        <fullName evidence="4">Nuclear transport factor 2 family protein</fullName>
    </recommendedName>
</protein>
<comment type="caution">
    <text evidence="2">The sequence shown here is derived from an EMBL/GenBank/DDBJ whole genome shotgun (WGS) entry which is preliminary data.</text>
</comment>
<evidence type="ECO:0008006" key="4">
    <source>
        <dbReference type="Google" id="ProtNLM"/>
    </source>
</evidence>
<reference evidence="2 3" key="1">
    <citation type="submission" date="2020-07" db="EMBL/GenBank/DDBJ databases">
        <title>Description of Kordia aestuariivivens sp. nov., isolated from a tidal flat.</title>
        <authorList>
            <person name="Park S."/>
            <person name="Yoon J.-H."/>
        </authorList>
    </citation>
    <scope>NUCLEOTIDE SEQUENCE [LARGE SCALE GENOMIC DNA]</scope>
    <source>
        <strain evidence="2 3">YSTF-M3</strain>
    </source>
</reference>
<keyword evidence="3" id="KW-1185">Reference proteome</keyword>
<evidence type="ECO:0000313" key="3">
    <source>
        <dbReference type="Proteomes" id="UP000619238"/>
    </source>
</evidence>
<dbReference type="Proteomes" id="UP000619238">
    <property type="component" value="Unassembled WGS sequence"/>
</dbReference>
<feature type="signal peptide" evidence="1">
    <location>
        <begin position="1"/>
        <end position="20"/>
    </location>
</feature>
<proteinExistence type="predicted"/>
<dbReference type="RefSeq" id="WP_187563484.1">
    <property type="nucleotide sequence ID" value="NZ_JACGWS010000011.1"/>
</dbReference>
<dbReference type="InterPro" id="IPR032710">
    <property type="entry name" value="NTF2-like_dom_sf"/>
</dbReference>
<dbReference type="Gene3D" id="3.10.450.50">
    <property type="match status" value="1"/>
</dbReference>
<evidence type="ECO:0000256" key="1">
    <source>
        <dbReference type="SAM" id="SignalP"/>
    </source>
</evidence>
<evidence type="ECO:0000313" key="2">
    <source>
        <dbReference type="EMBL" id="MBC8756449.1"/>
    </source>
</evidence>
<feature type="chain" id="PRO_5045911260" description="Nuclear transport factor 2 family protein" evidence="1">
    <location>
        <begin position="21"/>
        <end position="111"/>
    </location>
</feature>
<accession>A0ABR7QD10</accession>
<dbReference type="SUPFAM" id="SSF54427">
    <property type="entry name" value="NTF2-like"/>
    <property type="match status" value="1"/>
</dbReference>
<gene>
    <name evidence="2" type="ORF">H2O64_17375</name>
</gene>
<name>A0ABR7QD10_9FLAO</name>